<name>A0A455T409_9CHLR</name>
<dbReference type="Pfam" id="PF03065">
    <property type="entry name" value="Glyco_hydro_57"/>
    <property type="match status" value="1"/>
</dbReference>
<dbReference type="InterPro" id="IPR027291">
    <property type="entry name" value="Glyco_hydro_38_N_sf"/>
</dbReference>
<evidence type="ECO:0000256" key="2">
    <source>
        <dbReference type="ARBA" id="ARBA00023277"/>
    </source>
</evidence>
<dbReference type="GO" id="GO:0005975">
    <property type="term" value="P:carbohydrate metabolic process"/>
    <property type="evidence" value="ECO:0007669"/>
    <property type="project" value="InterPro"/>
</dbReference>
<comment type="similarity">
    <text evidence="1 3">Belongs to the glycosyl hydrolase 57 family.</text>
</comment>
<dbReference type="InterPro" id="IPR004300">
    <property type="entry name" value="Glyco_hydro_57_N"/>
</dbReference>
<gene>
    <name evidence="5" type="ORF">KTA_21910</name>
</gene>
<dbReference type="Gene3D" id="3.20.110.10">
    <property type="entry name" value="Glycoside hydrolase 38, N terminal domain"/>
    <property type="match status" value="2"/>
</dbReference>
<accession>A0A455T409</accession>
<evidence type="ECO:0000256" key="1">
    <source>
        <dbReference type="ARBA" id="ARBA00006821"/>
    </source>
</evidence>
<dbReference type="Pfam" id="PF12055">
    <property type="entry name" value="DUF3536"/>
    <property type="match status" value="1"/>
</dbReference>
<organism evidence="5">
    <name type="scientific">Thermogemmatispora argillosa</name>
    <dbReference type="NCBI Taxonomy" id="2045280"/>
    <lineage>
        <taxon>Bacteria</taxon>
        <taxon>Bacillati</taxon>
        <taxon>Chloroflexota</taxon>
        <taxon>Ktedonobacteria</taxon>
        <taxon>Thermogemmatisporales</taxon>
        <taxon>Thermogemmatisporaceae</taxon>
        <taxon>Thermogemmatispora</taxon>
    </lineage>
</organism>
<dbReference type="InterPro" id="IPR052046">
    <property type="entry name" value="GH57_Enzymes"/>
</dbReference>
<sequence length="510" mass="57587">MLEQQAVSEAETSDAAPLFLCLHGHFYQPPREDPFTGAIPVEAEAAPFANFNEKITAECYRPNAEAGNFELISYDLGPTLASWLADHHPDVHQTIVEADRQHRARYGTGNALAHPYHHVILPLANSRDKYTQIVWGLEDFRQRYGREAVGMWLPETAVDMETLDLLARCGISFTVLAPWQAATSVDVTEPYVVRLPAGRSMTVFFYHAPLSGAVSFDGNVTANADQFATAILPSHLAAEKLARREPQLILIATDGELYGHHWIWRDKFLTRLVRHSAEAAGFQLCTLERYLRLHPPRREVTLRTPTAWSCFHGVDRWSRGCACTEGRSDWKGALRQALSRLAARGDQLFERFAAEVLRDPWAARNGYLALRNGWRSSESFWEEFARPGALAGKASSAEKRQRTLWLLEAEYYLLCSFTSCAFFFEDLDRIEPRNALAFARRAISLFWQALGVDLQRAFLQDLRAARSWRHPVSGADLYLRLPRVRADLLPPLPSPRELAQESEGKGEDVA</sequence>
<protein>
    <recommendedName>
        <fullName evidence="4">Glycoside hydrolase family 57 N-terminal domain-containing protein</fullName>
    </recommendedName>
</protein>
<dbReference type="InterPro" id="IPR021923">
    <property type="entry name" value="DUF3536"/>
</dbReference>
<dbReference type="SUPFAM" id="SSF88713">
    <property type="entry name" value="Glycoside hydrolase/deacetylase"/>
    <property type="match status" value="1"/>
</dbReference>
<keyword evidence="2 3" id="KW-0119">Carbohydrate metabolism</keyword>
<reference evidence="5" key="1">
    <citation type="submission" date="2018-12" db="EMBL/GenBank/DDBJ databases">
        <title>Novel natural products biosynthetic potential of the class Ktedonobacteria.</title>
        <authorList>
            <person name="Zheng Y."/>
            <person name="Saitou A."/>
            <person name="Wang C.M."/>
            <person name="Toyoda A."/>
            <person name="Minakuchi Y."/>
            <person name="Sekiguchi Y."/>
            <person name="Ueda K."/>
            <person name="Takano H."/>
            <person name="Sakai Y."/>
            <person name="Yokota A."/>
            <person name="Yabe S."/>
        </authorList>
    </citation>
    <scope>NUCLEOTIDE SEQUENCE</scope>
    <source>
        <strain evidence="5">A3-2</strain>
    </source>
</reference>
<dbReference type="CDD" id="cd10797">
    <property type="entry name" value="GH57N_APU_like_1"/>
    <property type="match status" value="1"/>
</dbReference>
<dbReference type="AlphaFoldDB" id="A0A455T409"/>
<dbReference type="InterPro" id="IPR011330">
    <property type="entry name" value="Glyco_hydro/deAcase_b/a-brl"/>
</dbReference>
<dbReference type="GO" id="GO:0003824">
    <property type="term" value="F:catalytic activity"/>
    <property type="evidence" value="ECO:0007669"/>
    <property type="project" value="InterPro"/>
</dbReference>
<evidence type="ECO:0000256" key="3">
    <source>
        <dbReference type="RuleBase" id="RU361196"/>
    </source>
</evidence>
<feature type="domain" description="Glycoside hydrolase family 57 N-terminal" evidence="4">
    <location>
        <begin position="109"/>
        <end position="302"/>
    </location>
</feature>
<evidence type="ECO:0000259" key="4">
    <source>
        <dbReference type="Pfam" id="PF03065"/>
    </source>
</evidence>
<evidence type="ECO:0000313" key="5">
    <source>
        <dbReference type="EMBL" id="BBH93992.1"/>
    </source>
</evidence>
<dbReference type="PANTHER" id="PTHR36306:SF3">
    <property type="entry name" value="GLYCOSIDE HYDROLASE FAMILY 57"/>
    <property type="match status" value="1"/>
</dbReference>
<dbReference type="PANTHER" id="PTHR36306">
    <property type="entry name" value="ALPHA-AMYLASE-RELATED-RELATED"/>
    <property type="match status" value="1"/>
</dbReference>
<proteinExistence type="inferred from homology"/>
<dbReference type="EMBL" id="AP019377">
    <property type="protein sequence ID" value="BBH93992.1"/>
    <property type="molecule type" value="Genomic_DNA"/>
</dbReference>